<keyword evidence="2" id="KW-0813">Transport</keyword>
<dbReference type="FunCoup" id="D8LR53">
    <property type="interactions" value="315"/>
</dbReference>
<dbReference type="Gene3D" id="6.10.250.1620">
    <property type="match status" value="1"/>
</dbReference>
<dbReference type="EMBL" id="FN648841">
    <property type="protein sequence ID" value="CBN77726.1"/>
    <property type="molecule type" value="Genomic_DNA"/>
</dbReference>
<gene>
    <name evidence="4" type="ORF">Esi_0062_0090</name>
</gene>
<keyword evidence="3" id="KW-0406">Ion transport</keyword>
<proteinExistence type="inferred from homology"/>
<dbReference type="STRING" id="2880.D8LR53"/>
<sequence>MDQGASNQIRQMANFILQEAHEKANEINIKTEHDFNLEKQMIVHSAKLKIQEEYTQKEKDREIQDRISRSTMIGNSRVKKMTSRDNLLQELLAASTEEITKVSKGSQYPTLLKALIVQSMIKIEEDKITVICREADISAVKSVVNDAVSEYVALMKAEAGVDKVPAITVEEDPARCLSANCPGGVAVSAANGRIVCDNTLSSRLTVIYSELLPKIRGLLFPNA</sequence>
<dbReference type="Gene3D" id="3.30.2320.30">
    <property type="entry name" value="ATP synthase, E subunit, C-terminal"/>
    <property type="match status" value="1"/>
</dbReference>
<dbReference type="Proteomes" id="UP000002630">
    <property type="component" value="Linkage Group LG16"/>
</dbReference>
<dbReference type="EMBL" id="FN649741">
    <property type="protein sequence ID" value="CBN77726.1"/>
    <property type="molecule type" value="Genomic_DNA"/>
</dbReference>
<evidence type="ECO:0000256" key="2">
    <source>
        <dbReference type="ARBA" id="ARBA00022448"/>
    </source>
</evidence>
<dbReference type="InterPro" id="IPR002842">
    <property type="entry name" value="ATPase_V1_Esu"/>
</dbReference>
<evidence type="ECO:0000256" key="1">
    <source>
        <dbReference type="ARBA" id="ARBA00005901"/>
    </source>
</evidence>
<dbReference type="InParanoid" id="D8LR53"/>
<evidence type="ECO:0000256" key="3">
    <source>
        <dbReference type="ARBA" id="ARBA00023065"/>
    </source>
</evidence>
<comment type="similarity">
    <text evidence="1">Belongs to the V-ATPase E subunit family.</text>
</comment>
<evidence type="ECO:0000313" key="4">
    <source>
        <dbReference type="EMBL" id="CBN77726.1"/>
    </source>
</evidence>
<dbReference type="GO" id="GO:0033178">
    <property type="term" value="C:proton-transporting two-sector ATPase complex, catalytic domain"/>
    <property type="evidence" value="ECO:0007669"/>
    <property type="project" value="InterPro"/>
</dbReference>
<dbReference type="eggNOG" id="KOG1664">
    <property type="taxonomic scope" value="Eukaryota"/>
</dbReference>
<dbReference type="SUPFAM" id="SSF160527">
    <property type="entry name" value="V-type ATPase subunit E-like"/>
    <property type="match status" value="1"/>
</dbReference>
<dbReference type="PANTHER" id="PTHR45715">
    <property type="entry name" value="ATPASE H+-TRANSPORTING V1 SUBUNIT E1A-RELATED"/>
    <property type="match status" value="1"/>
</dbReference>
<accession>D8LR53</accession>
<keyword evidence="5" id="KW-1185">Reference proteome</keyword>
<evidence type="ECO:0000313" key="5">
    <source>
        <dbReference type="Proteomes" id="UP000002630"/>
    </source>
</evidence>
<reference evidence="4 5" key="1">
    <citation type="journal article" date="2010" name="Nature">
        <title>The Ectocarpus genome and the independent evolution of multicellularity in brown algae.</title>
        <authorList>
            <person name="Cock J.M."/>
            <person name="Sterck L."/>
            <person name="Rouze P."/>
            <person name="Scornet D."/>
            <person name="Allen A.E."/>
            <person name="Amoutzias G."/>
            <person name="Anthouard V."/>
            <person name="Artiguenave F."/>
            <person name="Aury J.M."/>
            <person name="Badger J.H."/>
            <person name="Beszteri B."/>
            <person name="Billiau K."/>
            <person name="Bonnet E."/>
            <person name="Bothwell J.H."/>
            <person name="Bowler C."/>
            <person name="Boyen C."/>
            <person name="Brownlee C."/>
            <person name="Carrano C.J."/>
            <person name="Charrier B."/>
            <person name="Cho G.Y."/>
            <person name="Coelho S.M."/>
            <person name="Collen J."/>
            <person name="Corre E."/>
            <person name="Da Silva C."/>
            <person name="Delage L."/>
            <person name="Delaroque N."/>
            <person name="Dittami S.M."/>
            <person name="Doulbeau S."/>
            <person name="Elias M."/>
            <person name="Farnham G."/>
            <person name="Gachon C.M."/>
            <person name="Gschloessl B."/>
            <person name="Heesch S."/>
            <person name="Jabbari K."/>
            <person name="Jubin C."/>
            <person name="Kawai H."/>
            <person name="Kimura K."/>
            <person name="Kloareg B."/>
            <person name="Kupper F.C."/>
            <person name="Lang D."/>
            <person name="Le Bail A."/>
            <person name="Leblanc C."/>
            <person name="Lerouge P."/>
            <person name="Lohr M."/>
            <person name="Lopez P.J."/>
            <person name="Martens C."/>
            <person name="Maumus F."/>
            <person name="Michel G."/>
            <person name="Miranda-Saavedra D."/>
            <person name="Morales J."/>
            <person name="Moreau H."/>
            <person name="Motomura T."/>
            <person name="Nagasato C."/>
            <person name="Napoli C.A."/>
            <person name="Nelson D.R."/>
            <person name="Nyvall-Collen P."/>
            <person name="Peters A.F."/>
            <person name="Pommier C."/>
            <person name="Potin P."/>
            <person name="Poulain J."/>
            <person name="Quesneville H."/>
            <person name="Read B."/>
            <person name="Rensing S.A."/>
            <person name="Ritter A."/>
            <person name="Rousvoal S."/>
            <person name="Samanta M."/>
            <person name="Samson G."/>
            <person name="Schroeder D.C."/>
            <person name="Segurens B."/>
            <person name="Strittmatter M."/>
            <person name="Tonon T."/>
            <person name="Tregear J.W."/>
            <person name="Valentin K."/>
            <person name="von Dassow P."/>
            <person name="Yamagishi T."/>
            <person name="Van de Peer Y."/>
            <person name="Wincker P."/>
        </authorList>
    </citation>
    <scope>NUCLEOTIDE SEQUENCE [LARGE SCALE GENOMIC DNA]</scope>
    <source>
        <strain evidence="5">Ec32 / CCAP1310/4</strain>
    </source>
</reference>
<dbReference type="GO" id="GO:0046961">
    <property type="term" value="F:proton-transporting ATPase activity, rotational mechanism"/>
    <property type="evidence" value="ECO:0007669"/>
    <property type="project" value="InterPro"/>
</dbReference>
<name>D8LR53_ECTSI</name>
<dbReference type="AlphaFoldDB" id="D8LR53"/>
<dbReference type="OMA" id="QHMMAFI"/>
<dbReference type="OrthoDB" id="10263003at2759"/>
<protein>
    <submittedName>
        <fullName evidence="4">Uncharacterized protein</fullName>
    </submittedName>
</protein>
<organism evidence="4 5">
    <name type="scientific">Ectocarpus siliculosus</name>
    <name type="common">Brown alga</name>
    <name type="synonym">Conferva siliculosa</name>
    <dbReference type="NCBI Taxonomy" id="2880"/>
    <lineage>
        <taxon>Eukaryota</taxon>
        <taxon>Sar</taxon>
        <taxon>Stramenopiles</taxon>
        <taxon>Ochrophyta</taxon>
        <taxon>PX clade</taxon>
        <taxon>Phaeophyceae</taxon>
        <taxon>Ectocarpales</taxon>
        <taxon>Ectocarpaceae</taxon>
        <taxon>Ectocarpus</taxon>
    </lineage>
</organism>
<dbReference type="InterPro" id="IPR038495">
    <property type="entry name" value="ATPase_E_C"/>
</dbReference>
<dbReference type="Pfam" id="PF01991">
    <property type="entry name" value="vATP-synt_E"/>
    <property type="match status" value="1"/>
</dbReference>